<dbReference type="RefSeq" id="XP_027772642.1">
    <property type="nucleotide sequence ID" value="XM_027916841.1"/>
</dbReference>
<dbReference type="PANTHER" id="PTHR31920:SF74">
    <property type="entry name" value="TF-B3 DOMAIN-CONTAINING PROTEIN"/>
    <property type="match status" value="1"/>
</dbReference>
<dbReference type="InterPro" id="IPR015300">
    <property type="entry name" value="DNA-bd_pseudobarrel_sf"/>
</dbReference>
<evidence type="ECO:0000256" key="1">
    <source>
        <dbReference type="ARBA" id="ARBA00004123"/>
    </source>
</evidence>
<evidence type="ECO:0000313" key="8">
    <source>
        <dbReference type="RefSeq" id="XP_027772642.1"/>
    </source>
</evidence>
<protein>
    <submittedName>
        <fullName evidence="8">B3 domain-containing protein REM20-like</fullName>
    </submittedName>
</protein>
<evidence type="ECO:0000313" key="7">
    <source>
        <dbReference type="Proteomes" id="UP000694930"/>
    </source>
</evidence>
<evidence type="ECO:0000256" key="5">
    <source>
        <dbReference type="ARBA" id="ARBA00023242"/>
    </source>
</evidence>
<feature type="domain" description="TF-B3" evidence="6">
    <location>
        <begin position="1"/>
        <end position="64"/>
    </location>
</feature>
<dbReference type="PANTHER" id="PTHR31920">
    <property type="entry name" value="B3 DOMAIN-CONTAINING"/>
    <property type="match status" value="1"/>
</dbReference>
<comment type="subcellular location">
    <subcellularLocation>
        <location evidence="1">Nucleus</location>
    </subcellularLocation>
</comment>
<dbReference type="InterPro" id="IPR050655">
    <property type="entry name" value="Plant_B3_domain"/>
</dbReference>
<evidence type="ECO:0000256" key="4">
    <source>
        <dbReference type="ARBA" id="ARBA00023163"/>
    </source>
</evidence>
<keyword evidence="7" id="KW-1185">Reference proteome</keyword>
<dbReference type="InterPro" id="IPR003340">
    <property type="entry name" value="B3_DNA-bd"/>
</dbReference>
<dbReference type="Proteomes" id="UP000694930">
    <property type="component" value="Chromosome 5"/>
</dbReference>
<organism evidence="7 8">
    <name type="scientific">Solanum pennellii</name>
    <name type="common">Tomato</name>
    <name type="synonym">Lycopersicon pennellii</name>
    <dbReference type="NCBI Taxonomy" id="28526"/>
    <lineage>
        <taxon>Eukaryota</taxon>
        <taxon>Viridiplantae</taxon>
        <taxon>Streptophyta</taxon>
        <taxon>Embryophyta</taxon>
        <taxon>Tracheophyta</taxon>
        <taxon>Spermatophyta</taxon>
        <taxon>Magnoliopsida</taxon>
        <taxon>eudicotyledons</taxon>
        <taxon>Gunneridae</taxon>
        <taxon>Pentapetalae</taxon>
        <taxon>asterids</taxon>
        <taxon>lamiids</taxon>
        <taxon>Solanales</taxon>
        <taxon>Solanaceae</taxon>
        <taxon>Solanoideae</taxon>
        <taxon>Solaneae</taxon>
        <taxon>Solanum</taxon>
        <taxon>Solanum subgen. Lycopersicon</taxon>
    </lineage>
</organism>
<reference evidence="8" key="2">
    <citation type="submission" date="2025-08" db="UniProtKB">
        <authorList>
            <consortium name="RefSeq"/>
        </authorList>
    </citation>
    <scope>IDENTIFICATION</scope>
</reference>
<evidence type="ECO:0000256" key="2">
    <source>
        <dbReference type="ARBA" id="ARBA00023015"/>
    </source>
</evidence>
<keyword evidence="5" id="KW-0539">Nucleus</keyword>
<dbReference type="SUPFAM" id="SSF101936">
    <property type="entry name" value="DNA-binding pseudobarrel domain"/>
    <property type="match status" value="1"/>
</dbReference>
<accession>A0ABM1VA74</accession>
<sequence>MLNPVFVEAYGKAWEVEVENSQGQIWIAKGWNDFCAYYRISVRSLSIFTYNPHSYFDVAIYDQYTTEIEYPIDQLIESDEEEDDIPVLQANDKVIEEDIQVNLKTSVNVIDQDKEVGEANSRSQEIGAKNSSRYNFVNFHGDNLYFEMVIKTGTCFLYGKV</sequence>
<name>A0ABM1VA74_SOLPN</name>
<evidence type="ECO:0000256" key="3">
    <source>
        <dbReference type="ARBA" id="ARBA00023125"/>
    </source>
</evidence>
<reference evidence="7" key="1">
    <citation type="journal article" date="2014" name="Nat. Genet.">
        <title>The genome of the stress-tolerant wild tomato species Solanum pennellii.</title>
        <authorList>
            <person name="Bolger A."/>
            <person name="Scossa F."/>
            <person name="Bolger M.E."/>
            <person name="Lanz C."/>
            <person name="Maumus F."/>
            <person name="Tohge T."/>
            <person name="Quesneville H."/>
            <person name="Alseekh S."/>
            <person name="Sorensen I."/>
            <person name="Lichtenstein G."/>
            <person name="Fich E.A."/>
            <person name="Conte M."/>
            <person name="Keller H."/>
            <person name="Schneeberger K."/>
            <person name="Schwacke R."/>
            <person name="Ofner I."/>
            <person name="Vrebalov J."/>
            <person name="Xu Y."/>
            <person name="Osorio S."/>
            <person name="Aflitos S.A."/>
            <person name="Schijlen E."/>
            <person name="Jimenez-Gomez J.M."/>
            <person name="Ryngajllo M."/>
            <person name="Kimura S."/>
            <person name="Kumar R."/>
            <person name="Koenig D."/>
            <person name="Headland L.R."/>
            <person name="Maloof J.N."/>
            <person name="Sinha N."/>
            <person name="van Ham R.C."/>
            <person name="Lankhorst R.K."/>
            <person name="Mao L."/>
            <person name="Vogel A."/>
            <person name="Arsova B."/>
            <person name="Panstruga R."/>
            <person name="Fei Z."/>
            <person name="Rose J.K."/>
            <person name="Zamir D."/>
            <person name="Carrari F."/>
            <person name="Giovannoni J.J."/>
            <person name="Weigel D."/>
            <person name="Usadel B."/>
            <person name="Fernie A.R."/>
        </authorList>
    </citation>
    <scope>NUCLEOTIDE SEQUENCE [LARGE SCALE GENOMIC DNA]</scope>
    <source>
        <strain evidence="7">cv. LA0716</strain>
    </source>
</reference>
<keyword evidence="2" id="KW-0805">Transcription regulation</keyword>
<dbReference type="GeneID" id="114077153"/>
<dbReference type="PROSITE" id="PS50863">
    <property type="entry name" value="B3"/>
    <property type="match status" value="1"/>
</dbReference>
<keyword evidence="4" id="KW-0804">Transcription</keyword>
<dbReference type="Gene3D" id="2.40.330.10">
    <property type="entry name" value="DNA-binding pseudobarrel domain"/>
    <property type="match status" value="1"/>
</dbReference>
<gene>
    <name evidence="8" type="primary">LOC114077153</name>
</gene>
<evidence type="ECO:0000259" key="6">
    <source>
        <dbReference type="PROSITE" id="PS50863"/>
    </source>
</evidence>
<keyword evidence="3" id="KW-0238">DNA-binding</keyword>
<proteinExistence type="predicted"/>